<reference evidence="2" key="1">
    <citation type="submission" date="2023-10" db="EMBL/GenBank/DDBJ databases">
        <authorList>
            <person name="Chen Y."/>
            <person name="Shah S."/>
            <person name="Dougan E. K."/>
            <person name="Thang M."/>
            <person name="Chan C."/>
        </authorList>
    </citation>
    <scope>NUCLEOTIDE SEQUENCE [LARGE SCALE GENOMIC DNA]</scope>
</reference>
<dbReference type="Proteomes" id="UP001189429">
    <property type="component" value="Unassembled WGS sequence"/>
</dbReference>
<feature type="compositionally biased region" description="Polar residues" evidence="1">
    <location>
        <begin position="11"/>
        <end position="24"/>
    </location>
</feature>
<gene>
    <name evidence="2" type="ORF">PCOR1329_LOCUS141</name>
</gene>
<protein>
    <recommendedName>
        <fullName evidence="4">Poly(ADP-ribose) glycohydrolase</fullName>
    </recommendedName>
</protein>
<evidence type="ECO:0000313" key="2">
    <source>
        <dbReference type="EMBL" id="CAK0788200.1"/>
    </source>
</evidence>
<evidence type="ECO:0000256" key="1">
    <source>
        <dbReference type="SAM" id="MobiDB-lite"/>
    </source>
</evidence>
<keyword evidence="3" id="KW-1185">Reference proteome</keyword>
<dbReference type="EMBL" id="CAUYUJ010000004">
    <property type="protein sequence ID" value="CAK0788200.1"/>
    <property type="molecule type" value="Genomic_DNA"/>
</dbReference>
<feature type="region of interest" description="Disordered" evidence="1">
    <location>
        <begin position="1"/>
        <end position="26"/>
    </location>
</feature>
<comment type="caution">
    <text evidence="2">The sequence shown here is derived from an EMBL/GenBank/DDBJ whole genome shotgun (WGS) entry which is preliminary data.</text>
</comment>
<evidence type="ECO:0008006" key="4">
    <source>
        <dbReference type="Google" id="ProtNLM"/>
    </source>
</evidence>
<accession>A0ABN9PA47</accession>
<evidence type="ECO:0000313" key="3">
    <source>
        <dbReference type="Proteomes" id="UP001189429"/>
    </source>
</evidence>
<name>A0ABN9PA47_9DINO</name>
<organism evidence="2 3">
    <name type="scientific">Prorocentrum cordatum</name>
    <dbReference type="NCBI Taxonomy" id="2364126"/>
    <lineage>
        <taxon>Eukaryota</taxon>
        <taxon>Sar</taxon>
        <taxon>Alveolata</taxon>
        <taxon>Dinophyceae</taxon>
        <taxon>Prorocentrales</taxon>
        <taxon>Prorocentraceae</taxon>
        <taxon>Prorocentrum</taxon>
    </lineage>
</organism>
<proteinExistence type="predicted"/>
<sequence>MRSTHPECTRHTSPQEPRGRQSTKAAAREYPDCLGMWCTEASRKAGIQEPFRHIFCTPHGLKDEPSWAANESYQCSVSHYGTTDKHGRERKQFAAPSLDLFGTFLNKRKIQSEGGKNELKLHGGGSDYGETLVMMMTAIALKKAFI</sequence>
<feature type="compositionally biased region" description="Basic and acidic residues" evidence="1">
    <location>
        <begin position="1"/>
        <end position="10"/>
    </location>
</feature>